<reference evidence="1 2" key="1">
    <citation type="submission" date="2023-12" db="EMBL/GenBank/DDBJ databases">
        <title>A high-quality genome assembly for Dillenia turbinata (Dilleniales).</title>
        <authorList>
            <person name="Chanderbali A."/>
        </authorList>
    </citation>
    <scope>NUCLEOTIDE SEQUENCE [LARGE SCALE GENOMIC DNA]</scope>
    <source>
        <strain evidence="1">LSX21</strain>
        <tissue evidence="1">Leaf</tissue>
    </source>
</reference>
<accession>A0AAN8VD73</accession>
<dbReference type="AlphaFoldDB" id="A0AAN8VD73"/>
<dbReference type="InterPro" id="IPR044631">
    <property type="entry name" value="ETO1-like"/>
</dbReference>
<dbReference type="PANTHER" id="PTHR44203:SF3">
    <property type="entry name" value="ETO1-LIKE PROTEIN 2"/>
    <property type="match status" value="1"/>
</dbReference>
<organism evidence="1 2">
    <name type="scientific">Dillenia turbinata</name>
    <dbReference type="NCBI Taxonomy" id="194707"/>
    <lineage>
        <taxon>Eukaryota</taxon>
        <taxon>Viridiplantae</taxon>
        <taxon>Streptophyta</taxon>
        <taxon>Embryophyta</taxon>
        <taxon>Tracheophyta</taxon>
        <taxon>Spermatophyta</taxon>
        <taxon>Magnoliopsida</taxon>
        <taxon>eudicotyledons</taxon>
        <taxon>Gunneridae</taxon>
        <taxon>Pentapetalae</taxon>
        <taxon>Dilleniales</taxon>
        <taxon>Dilleniaceae</taxon>
        <taxon>Dillenia</taxon>
    </lineage>
</organism>
<dbReference type="PANTHER" id="PTHR44203">
    <property type="entry name" value="ETO1-RELATED"/>
    <property type="match status" value="1"/>
</dbReference>
<protein>
    <submittedName>
        <fullName evidence="1">Uncharacterized protein</fullName>
    </submittedName>
</protein>
<comment type="caution">
    <text evidence="1">The sequence shown here is derived from an EMBL/GenBank/DDBJ whole genome shotgun (WGS) entry which is preliminary data.</text>
</comment>
<sequence>MVFWSSLASPIGFVCEEMKSACDAYLASMIGSEDDALILMDYGLEETASLLVASCLQFICSSDTMERLRGAGHASFQLNLIRDVAGHVYGGELDIRHDSDVVGECATEMWQRAFAVLHLGRVKFERKANEDAQNCFEAAVERRVKFIQ</sequence>
<evidence type="ECO:0000313" key="1">
    <source>
        <dbReference type="EMBL" id="KAK6927127.1"/>
    </source>
</evidence>
<dbReference type="Proteomes" id="UP001370490">
    <property type="component" value="Unassembled WGS sequence"/>
</dbReference>
<keyword evidence="2" id="KW-1185">Reference proteome</keyword>
<gene>
    <name evidence="1" type="ORF">RJ641_008846</name>
</gene>
<proteinExistence type="predicted"/>
<dbReference type="GO" id="GO:0010105">
    <property type="term" value="P:negative regulation of ethylene-activated signaling pathway"/>
    <property type="evidence" value="ECO:0007669"/>
    <property type="project" value="InterPro"/>
</dbReference>
<name>A0AAN8VD73_9MAGN</name>
<dbReference type="EMBL" id="JBAMMX010000015">
    <property type="protein sequence ID" value="KAK6927127.1"/>
    <property type="molecule type" value="Genomic_DNA"/>
</dbReference>
<evidence type="ECO:0000313" key="2">
    <source>
        <dbReference type="Proteomes" id="UP001370490"/>
    </source>
</evidence>